<dbReference type="EMBL" id="CP023777">
    <property type="protein sequence ID" value="ATL46295.1"/>
    <property type="molecule type" value="Genomic_DNA"/>
</dbReference>
<feature type="transmembrane region" description="Helical" evidence="7">
    <location>
        <begin position="183"/>
        <end position="207"/>
    </location>
</feature>
<dbReference type="GO" id="GO:0055085">
    <property type="term" value="P:transmembrane transport"/>
    <property type="evidence" value="ECO:0007669"/>
    <property type="project" value="InterPro"/>
</dbReference>
<keyword evidence="3" id="KW-1003">Cell membrane</keyword>
<evidence type="ECO:0000256" key="6">
    <source>
        <dbReference type="ARBA" id="ARBA00023136"/>
    </source>
</evidence>
<dbReference type="PANTHER" id="PTHR43386">
    <property type="entry name" value="OLIGOPEPTIDE TRANSPORT SYSTEM PERMEASE PROTEIN APPC"/>
    <property type="match status" value="1"/>
</dbReference>
<feature type="transmembrane region" description="Helical" evidence="7">
    <location>
        <begin position="296"/>
        <end position="323"/>
    </location>
</feature>
<dbReference type="OrthoDB" id="9783218at2"/>
<evidence type="ECO:0000256" key="7">
    <source>
        <dbReference type="RuleBase" id="RU363032"/>
    </source>
</evidence>
<keyword evidence="4 7" id="KW-0812">Transmembrane</keyword>
<dbReference type="InterPro" id="IPR035906">
    <property type="entry name" value="MetI-like_sf"/>
</dbReference>
<feature type="domain" description="ABC transmembrane type-1" evidence="8">
    <location>
        <begin position="179"/>
        <end position="369"/>
    </location>
</feature>
<evidence type="ECO:0000256" key="3">
    <source>
        <dbReference type="ARBA" id="ARBA00022475"/>
    </source>
</evidence>
<sequence>MSSTSENISSTLLAWRRLRKNKAALVGLFVIGLSFIIGIFAYFIAPDGTPAANRMVLEVSGQKPGFSIDMLALKKERDIEEAGFLQRLLFGQESPDIWIPVKSYRFQNDSIIVEKYVDESLSATQAYPLTRVLYGRQYTKVTDSLALRQQVLKKIHHFTYWLGSDKFGRDILSRLLLGTRVSLGVGCIAVLISLSIGVFLGAIAGYVRGWLDDLVMWFINVIWALPTLLLVFAITLSLGKGFWQVFIAVGLTMWVSVARIIRGQVLSIRELQFVEATRAFGYSHSRIILKHILPNILGPVMVVAASNFATAIVVEAGLSFLGVGVQPPQPSWGLMIKENYNFIITHNPMLALAPGFAIMILVLAFNLLGNGLRDALDVKGKL</sequence>
<keyword evidence="2 7" id="KW-0813">Transport</keyword>
<protein>
    <submittedName>
        <fullName evidence="9">Peptide transporter</fullName>
    </submittedName>
</protein>
<feature type="transmembrane region" description="Helical" evidence="7">
    <location>
        <begin position="214"/>
        <end position="236"/>
    </location>
</feature>
<evidence type="ECO:0000313" key="10">
    <source>
        <dbReference type="Proteomes" id="UP000220133"/>
    </source>
</evidence>
<evidence type="ECO:0000256" key="1">
    <source>
        <dbReference type="ARBA" id="ARBA00004651"/>
    </source>
</evidence>
<evidence type="ECO:0000259" key="8">
    <source>
        <dbReference type="PROSITE" id="PS50928"/>
    </source>
</evidence>
<dbReference type="Proteomes" id="UP000220133">
    <property type="component" value="Chromosome"/>
</dbReference>
<proteinExistence type="inferred from homology"/>
<feature type="transmembrane region" description="Helical" evidence="7">
    <location>
        <begin position="343"/>
        <end position="369"/>
    </location>
</feature>
<evidence type="ECO:0000256" key="4">
    <source>
        <dbReference type="ARBA" id="ARBA00022692"/>
    </source>
</evidence>
<dbReference type="InterPro" id="IPR000515">
    <property type="entry name" value="MetI-like"/>
</dbReference>
<dbReference type="PANTHER" id="PTHR43386:SF1">
    <property type="entry name" value="D,D-DIPEPTIDE TRANSPORT SYSTEM PERMEASE PROTEIN DDPC-RELATED"/>
    <property type="match status" value="1"/>
</dbReference>
<dbReference type="GO" id="GO:0005886">
    <property type="term" value="C:plasma membrane"/>
    <property type="evidence" value="ECO:0007669"/>
    <property type="project" value="UniProtKB-SubCell"/>
</dbReference>
<dbReference type="InterPro" id="IPR050366">
    <property type="entry name" value="BP-dependent_transpt_permease"/>
</dbReference>
<comment type="subcellular location">
    <subcellularLocation>
        <location evidence="1 7">Cell membrane</location>
        <topology evidence="1 7">Multi-pass membrane protein</topology>
    </subcellularLocation>
</comment>
<evidence type="ECO:0000313" key="9">
    <source>
        <dbReference type="EMBL" id="ATL46295.1"/>
    </source>
</evidence>
<dbReference type="AlphaFoldDB" id="A0A291QQV7"/>
<evidence type="ECO:0000256" key="2">
    <source>
        <dbReference type="ARBA" id="ARBA00022448"/>
    </source>
</evidence>
<gene>
    <name evidence="9" type="ORF">COR50_03410</name>
</gene>
<accession>A0A291QQV7</accession>
<dbReference type="KEGG" id="cbae:COR50_03410"/>
<dbReference type="PROSITE" id="PS50928">
    <property type="entry name" value="ABC_TM1"/>
    <property type="match status" value="1"/>
</dbReference>
<feature type="transmembrane region" description="Helical" evidence="7">
    <location>
        <begin position="23"/>
        <end position="45"/>
    </location>
</feature>
<dbReference type="Pfam" id="PF00528">
    <property type="entry name" value="BPD_transp_1"/>
    <property type="match status" value="1"/>
</dbReference>
<dbReference type="Gene3D" id="1.10.3720.10">
    <property type="entry name" value="MetI-like"/>
    <property type="match status" value="1"/>
</dbReference>
<keyword evidence="10" id="KW-1185">Reference proteome</keyword>
<dbReference type="CDD" id="cd06261">
    <property type="entry name" value="TM_PBP2"/>
    <property type="match status" value="1"/>
</dbReference>
<name>A0A291QQV7_9BACT</name>
<feature type="transmembrane region" description="Helical" evidence="7">
    <location>
        <begin position="242"/>
        <end position="261"/>
    </location>
</feature>
<dbReference type="RefSeq" id="WP_098192683.1">
    <property type="nucleotide sequence ID" value="NZ_CP023777.1"/>
</dbReference>
<keyword evidence="5 7" id="KW-1133">Transmembrane helix</keyword>
<reference evidence="9 10" key="1">
    <citation type="submission" date="2017-10" db="EMBL/GenBank/DDBJ databases">
        <title>Paenichitinophaga pekingensis gen. nov., sp. nov., isolated from activated sludge.</title>
        <authorList>
            <person name="Jin D."/>
            <person name="Kong X."/>
            <person name="Deng Y."/>
            <person name="Bai Z."/>
        </authorList>
    </citation>
    <scope>NUCLEOTIDE SEQUENCE [LARGE SCALE GENOMIC DNA]</scope>
    <source>
        <strain evidence="9 10">13</strain>
    </source>
</reference>
<comment type="similarity">
    <text evidence="7">Belongs to the binding-protein-dependent transport system permease family.</text>
</comment>
<organism evidence="9 10">
    <name type="scientific">Chitinophaga caeni</name>
    <dbReference type="NCBI Taxonomy" id="2029983"/>
    <lineage>
        <taxon>Bacteria</taxon>
        <taxon>Pseudomonadati</taxon>
        <taxon>Bacteroidota</taxon>
        <taxon>Chitinophagia</taxon>
        <taxon>Chitinophagales</taxon>
        <taxon>Chitinophagaceae</taxon>
        <taxon>Chitinophaga</taxon>
    </lineage>
</organism>
<dbReference type="SUPFAM" id="SSF161098">
    <property type="entry name" value="MetI-like"/>
    <property type="match status" value="1"/>
</dbReference>
<dbReference type="InterPro" id="IPR025966">
    <property type="entry name" value="OppC_N"/>
</dbReference>
<dbReference type="Pfam" id="PF12911">
    <property type="entry name" value="OppC_N"/>
    <property type="match status" value="1"/>
</dbReference>
<evidence type="ECO:0000256" key="5">
    <source>
        <dbReference type="ARBA" id="ARBA00022989"/>
    </source>
</evidence>
<keyword evidence="6 7" id="KW-0472">Membrane</keyword>